<dbReference type="SUPFAM" id="SSF46689">
    <property type="entry name" value="Homeodomain-like"/>
    <property type="match status" value="1"/>
</dbReference>
<feature type="DNA-binding region" description="H-T-H motif" evidence="4">
    <location>
        <begin position="66"/>
        <end position="85"/>
    </location>
</feature>
<sequence length="236" mass="25712">MYHLAFNIFSRRDCLATRLKVVKLPMTHSASSPAPRSKGRPRTFDRDQALLRALAVFWKRGYEPASVTELCSAMGINPPSLYAAFGNKATLFLEAVAYYEATFWDATWEKMGSEPDLARGISDFFRTSAAILTEPQAPCGCMVVLAAVNVSEDAAEVSAALKALRQEGRDYLQQRLDRAVEDGQLKPQTNTRILACALNTLLEGMSLQAHDAVSREDLEGIGATAVAILAPSLAQS</sequence>
<gene>
    <name evidence="6" type="ORF">SAMN04490201_3135</name>
</gene>
<dbReference type="SUPFAM" id="SSF48498">
    <property type="entry name" value="Tetracyclin repressor-like, C-terminal domain"/>
    <property type="match status" value="1"/>
</dbReference>
<reference evidence="6 7" key="1">
    <citation type="submission" date="2016-10" db="EMBL/GenBank/DDBJ databases">
        <authorList>
            <person name="Varghese N."/>
            <person name="Submissions S."/>
        </authorList>
    </citation>
    <scope>NUCLEOTIDE SEQUENCE [LARGE SCALE GENOMIC DNA]</scope>
    <source>
        <strain evidence="6 7">BS3667</strain>
    </source>
</reference>
<evidence type="ECO:0000256" key="1">
    <source>
        <dbReference type="ARBA" id="ARBA00023015"/>
    </source>
</evidence>
<dbReference type="PROSITE" id="PS50977">
    <property type="entry name" value="HTH_TETR_2"/>
    <property type="match status" value="1"/>
</dbReference>
<dbReference type="InterPro" id="IPR036271">
    <property type="entry name" value="Tet_transcr_reg_TetR-rel_C_sf"/>
</dbReference>
<dbReference type="PROSITE" id="PS01081">
    <property type="entry name" value="HTH_TETR_1"/>
    <property type="match status" value="1"/>
</dbReference>
<protein>
    <submittedName>
        <fullName evidence="6">DNA-binding transcriptional regulator, AcrR family</fullName>
    </submittedName>
</protein>
<dbReference type="Gene3D" id="1.10.357.10">
    <property type="entry name" value="Tetracycline Repressor, domain 2"/>
    <property type="match status" value="1"/>
</dbReference>
<name>A0ABY0VXA2_9PSED</name>
<proteinExistence type="predicted"/>
<accession>A0ABY0VXA2</accession>
<dbReference type="Gene3D" id="1.10.10.60">
    <property type="entry name" value="Homeodomain-like"/>
    <property type="match status" value="1"/>
</dbReference>
<dbReference type="Proteomes" id="UP000182058">
    <property type="component" value="Chromosome I"/>
</dbReference>
<dbReference type="InterPro" id="IPR011075">
    <property type="entry name" value="TetR_C"/>
</dbReference>
<dbReference type="InterPro" id="IPR001647">
    <property type="entry name" value="HTH_TetR"/>
</dbReference>
<evidence type="ECO:0000313" key="6">
    <source>
        <dbReference type="EMBL" id="SDU61393.1"/>
    </source>
</evidence>
<evidence type="ECO:0000256" key="2">
    <source>
        <dbReference type="ARBA" id="ARBA00023125"/>
    </source>
</evidence>
<dbReference type="EMBL" id="LT629795">
    <property type="protein sequence ID" value="SDU61393.1"/>
    <property type="molecule type" value="Genomic_DNA"/>
</dbReference>
<keyword evidence="1" id="KW-0805">Transcription regulation</keyword>
<dbReference type="Pfam" id="PF00440">
    <property type="entry name" value="TetR_N"/>
    <property type="match status" value="1"/>
</dbReference>
<evidence type="ECO:0000256" key="3">
    <source>
        <dbReference type="ARBA" id="ARBA00023163"/>
    </source>
</evidence>
<dbReference type="GO" id="GO:0003677">
    <property type="term" value="F:DNA binding"/>
    <property type="evidence" value="ECO:0007669"/>
    <property type="project" value="UniProtKB-KW"/>
</dbReference>
<dbReference type="Pfam" id="PF16925">
    <property type="entry name" value="TetR_C_13"/>
    <property type="match status" value="1"/>
</dbReference>
<dbReference type="PANTHER" id="PTHR47506">
    <property type="entry name" value="TRANSCRIPTIONAL REGULATORY PROTEIN"/>
    <property type="match status" value="1"/>
</dbReference>
<feature type="domain" description="HTH tetR-type" evidence="5">
    <location>
        <begin position="43"/>
        <end position="103"/>
    </location>
</feature>
<dbReference type="InterPro" id="IPR009057">
    <property type="entry name" value="Homeodomain-like_sf"/>
</dbReference>
<keyword evidence="2 4" id="KW-0238">DNA-binding</keyword>
<evidence type="ECO:0000259" key="5">
    <source>
        <dbReference type="PROSITE" id="PS50977"/>
    </source>
</evidence>
<dbReference type="InterPro" id="IPR023772">
    <property type="entry name" value="DNA-bd_HTH_TetR-type_CS"/>
</dbReference>
<keyword evidence="7" id="KW-1185">Reference proteome</keyword>
<organism evidence="6 7">
    <name type="scientific">Pseudomonas psychrophila</name>
    <dbReference type="NCBI Taxonomy" id="122355"/>
    <lineage>
        <taxon>Bacteria</taxon>
        <taxon>Pseudomonadati</taxon>
        <taxon>Pseudomonadota</taxon>
        <taxon>Gammaproteobacteria</taxon>
        <taxon>Pseudomonadales</taxon>
        <taxon>Pseudomonadaceae</taxon>
        <taxon>Pseudomonas</taxon>
    </lineage>
</organism>
<dbReference type="PANTHER" id="PTHR47506:SF1">
    <property type="entry name" value="HTH-TYPE TRANSCRIPTIONAL REGULATOR YJDC"/>
    <property type="match status" value="1"/>
</dbReference>
<keyword evidence="3" id="KW-0804">Transcription</keyword>
<evidence type="ECO:0000256" key="4">
    <source>
        <dbReference type="PROSITE-ProRule" id="PRU00335"/>
    </source>
</evidence>
<evidence type="ECO:0000313" key="7">
    <source>
        <dbReference type="Proteomes" id="UP000182058"/>
    </source>
</evidence>